<reference evidence="2 3" key="1">
    <citation type="submission" date="2016-11" db="EMBL/GenBank/DDBJ databases">
        <authorList>
            <person name="Jaros S."/>
            <person name="Januszkiewicz K."/>
            <person name="Wedrychowicz H."/>
        </authorList>
    </citation>
    <scope>NUCLEOTIDE SEQUENCE [LARGE SCALE GENOMIC DNA]</scope>
    <source>
        <strain evidence="2 3">DSM 22807</strain>
    </source>
</reference>
<keyword evidence="1" id="KW-1133">Transmembrane helix</keyword>
<dbReference type="AlphaFoldDB" id="A0A1M6DSX5"/>
<sequence>MKILNYILLAVAVILIVFNLTQIDYSHPLEGNSSVALIGVVSGLCAIVLLVIFRMSKSIDEKIK</sequence>
<dbReference type="RefSeq" id="WP_072781817.1">
    <property type="nucleotide sequence ID" value="NZ_CP045292.1"/>
</dbReference>
<dbReference type="EMBL" id="FQZH01000001">
    <property type="protein sequence ID" value="SHI76230.1"/>
    <property type="molecule type" value="Genomic_DNA"/>
</dbReference>
<keyword evidence="1" id="KW-0812">Transmembrane</keyword>
<dbReference type="Proteomes" id="UP000184232">
    <property type="component" value="Unassembled WGS sequence"/>
</dbReference>
<evidence type="ECO:0000256" key="1">
    <source>
        <dbReference type="SAM" id="Phobius"/>
    </source>
</evidence>
<accession>A0A1M6DSX5</accession>
<evidence type="ECO:0000313" key="3">
    <source>
        <dbReference type="Proteomes" id="UP000184232"/>
    </source>
</evidence>
<evidence type="ECO:0000313" key="2">
    <source>
        <dbReference type="EMBL" id="SHI76230.1"/>
    </source>
</evidence>
<keyword evidence="1" id="KW-0472">Membrane</keyword>
<feature type="transmembrane region" description="Helical" evidence="1">
    <location>
        <begin position="33"/>
        <end position="53"/>
    </location>
</feature>
<organism evidence="2 3">
    <name type="scientific">Flavobacterium haoranii</name>
    <dbReference type="NCBI Taxonomy" id="683124"/>
    <lineage>
        <taxon>Bacteria</taxon>
        <taxon>Pseudomonadati</taxon>
        <taxon>Bacteroidota</taxon>
        <taxon>Flavobacteriia</taxon>
        <taxon>Flavobacteriales</taxon>
        <taxon>Flavobacteriaceae</taxon>
        <taxon>Flavobacterium</taxon>
    </lineage>
</organism>
<gene>
    <name evidence="2" type="ORF">SAMN05444337_0731</name>
</gene>
<dbReference type="OrthoDB" id="1453319at2"/>
<dbReference type="STRING" id="683124.SAMN05444337_0731"/>
<name>A0A1M6DSX5_9FLAO</name>
<protein>
    <submittedName>
        <fullName evidence="2">Uncharacterized protein</fullName>
    </submittedName>
</protein>
<keyword evidence="3" id="KW-1185">Reference proteome</keyword>
<proteinExistence type="predicted"/>